<dbReference type="OrthoDB" id="6336595at2"/>
<accession>A0A4Y1XS74</accession>
<protein>
    <recommendedName>
        <fullName evidence="1">Spore protein YkvP/CgeB glycosyl transferase-like domain-containing protein</fullName>
    </recommendedName>
</protein>
<keyword evidence="3" id="KW-1185">Reference proteome</keyword>
<dbReference type="STRING" id="1118061.GCA_000311925_01748"/>
<dbReference type="RefSeq" id="WP_141411878.1">
    <property type="nucleotide sequence ID" value="NZ_AP019735.1"/>
</dbReference>
<dbReference type="InterPro" id="IPR055259">
    <property type="entry name" value="YkvP/CgeB_Glyco_trans-like"/>
</dbReference>
<dbReference type="Pfam" id="PF13524">
    <property type="entry name" value="Glyco_trans_1_2"/>
    <property type="match status" value="1"/>
</dbReference>
<dbReference type="EMBL" id="AP019735">
    <property type="protein sequence ID" value="BBL02835.1"/>
    <property type="molecule type" value="Genomic_DNA"/>
</dbReference>
<proteinExistence type="predicted"/>
<sequence length="353" mass="39971">MDAGSVESLFAGYPDVRLRLVSRSAHTSQVVTGFLMLARRRRIALTIEDAGHRREEYPHPHLVEAFVGGRRIAFDMLDGYNFDVVAAAAYIRGVDLYFKRSCSTFRNGVFPAEVRAKIRPLGFNYHVTCPENPINPVPVEIKSLRKRLIALLRPRPAEEGEYFTVEKFECGAGRRVAAKRLKILFLTRLWEGEQNRAINAMRIAIVRALGERYPRNFTGGVTDTPLARALCPELIVAEKYTDRARYLRLMRRSDICIGSTGLWDSIGWKTGEYVAAARAVVNERFVYEVPGGFREGVNYLGYASAEECVAQVDLLMRCPDAVQRMKEANAAYYREWLRPDALVGQALRQAEML</sequence>
<accession>A0A3D3YJ60</accession>
<dbReference type="AlphaFoldDB" id="A0A3D3YJ60"/>
<dbReference type="Proteomes" id="UP000318946">
    <property type="component" value="Chromosome"/>
</dbReference>
<dbReference type="KEGG" id="acou:A5CBH24_01480"/>
<feature type="domain" description="Spore protein YkvP/CgeB glycosyl transferase-like" evidence="1">
    <location>
        <begin position="212"/>
        <end position="331"/>
    </location>
</feature>
<evidence type="ECO:0000313" key="2">
    <source>
        <dbReference type="EMBL" id="BBL02835.1"/>
    </source>
</evidence>
<reference evidence="3" key="1">
    <citation type="submission" date="2019-06" db="EMBL/GenBank/DDBJ databases">
        <title>Alistipes onderdonkii subsp. vulgaris subsp. nov., Alistipes dispar sp. nov. and Alistipes communis sp. nov., isolated from human faeces, and creation of Alistipes onderdonkii subsp. onderdonkii subsp. nov.</title>
        <authorList>
            <person name="Sakamoto M."/>
            <person name="Ikeyama N."/>
            <person name="Ogata Y."/>
            <person name="Suda W."/>
            <person name="Iino T."/>
            <person name="Hattori M."/>
            <person name="Ohkuma M."/>
        </authorList>
    </citation>
    <scope>NUCLEOTIDE SEQUENCE [LARGE SCALE GENOMIC DNA]</scope>
    <source>
        <strain evidence="3">5CBH24</strain>
    </source>
</reference>
<gene>
    <name evidence="2" type="ORF">A5CBH24_01480</name>
</gene>
<evidence type="ECO:0000259" key="1">
    <source>
        <dbReference type="Pfam" id="PF13524"/>
    </source>
</evidence>
<name>A0A3D3YJ60_9BACT</name>
<evidence type="ECO:0000313" key="3">
    <source>
        <dbReference type="Proteomes" id="UP000318946"/>
    </source>
</evidence>
<dbReference type="GeneID" id="78340873"/>
<accession>A0A4Y1WQ78</accession>
<organism evidence="2 3">
    <name type="scientific">Alistipes communis</name>
    <dbReference type="NCBI Taxonomy" id="2585118"/>
    <lineage>
        <taxon>Bacteria</taxon>
        <taxon>Pseudomonadati</taxon>
        <taxon>Bacteroidota</taxon>
        <taxon>Bacteroidia</taxon>
        <taxon>Bacteroidales</taxon>
        <taxon>Rikenellaceae</taxon>
        <taxon>Alistipes</taxon>
    </lineage>
</organism>